<name>R0JPV2_EXST2</name>
<dbReference type="PROSITE" id="PS51257">
    <property type="entry name" value="PROKAR_LIPOPROTEIN"/>
    <property type="match status" value="1"/>
</dbReference>
<dbReference type="AlphaFoldDB" id="R0JPV2"/>
<reference evidence="2 3" key="2">
    <citation type="journal article" date="2013" name="PLoS Genet.">
        <title>Comparative genome structure, secondary metabolite, and effector coding capacity across Cochliobolus pathogens.</title>
        <authorList>
            <person name="Condon B.J."/>
            <person name="Leng Y."/>
            <person name="Wu D."/>
            <person name="Bushley K.E."/>
            <person name="Ohm R.A."/>
            <person name="Otillar R."/>
            <person name="Martin J."/>
            <person name="Schackwitz W."/>
            <person name="Grimwood J."/>
            <person name="MohdZainudin N."/>
            <person name="Xue C."/>
            <person name="Wang R."/>
            <person name="Manning V.A."/>
            <person name="Dhillon B."/>
            <person name="Tu Z.J."/>
            <person name="Steffenson B.J."/>
            <person name="Salamov A."/>
            <person name="Sun H."/>
            <person name="Lowry S."/>
            <person name="LaButti K."/>
            <person name="Han J."/>
            <person name="Copeland A."/>
            <person name="Lindquist E."/>
            <person name="Barry K."/>
            <person name="Schmutz J."/>
            <person name="Baker S.E."/>
            <person name="Ciuffetti L.M."/>
            <person name="Grigoriev I.V."/>
            <person name="Zhong S."/>
            <person name="Turgeon B.G."/>
        </authorList>
    </citation>
    <scope>NUCLEOTIDE SEQUENCE [LARGE SCALE GENOMIC DNA]</scope>
    <source>
        <strain evidence="3">28A</strain>
    </source>
</reference>
<protein>
    <submittedName>
        <fullName evidence="2">Uncharacterized protein</fullName>
    </submittedName>
</protein>
<dbReference type="EMBL" id="KB908833">
    <property type="protein sequence ID" value="EOA83188.1"/>
    <property type="molecule type" value="Genomic_DNA"/>
</dbReference>
<accession>R0JPV2</accession>
<evidence type="ECO:0000313" key="3">
    <source>
        <dbReference type="Proteomes" id="UP000016935"/>
    </source>
</evidence>
<feature type="region of interest" description="Disordered" evidence="1">
    <location>
        <begin position="75"/>
        <end position="96"/>
    </location>
</feature>
<feature type="region of interest" description="Disordered" evidence="1">
    <location>
        <begin position="127"/>
        <end position="154"/>
    </location>
</feature>
<proteinExistence type="predicted"/>
<dbReference type="RefSeq" id="XP_008028794.1">
    <property type="nucleotide sequence ID" value="XM_008030603.1"/>
</dbReference>
<evidence type="ECO:0000256" key="1">
    <source>
        <dbReference type="SAM" id="MobiDB-lite"/>
    </source>
</evidence>
<evidence type="ECO:0000313" key="2">
    <source>
        <dbReference type="EMBL" id="EOA83188.1"/>
    </source>
</evidence>
<dbReference type="HOGENOM" id="CLU_1526099_0_0_1"/>
<dbReference type="Proteomes" id="UP000016935">
    <property type="component" value="Unassembled WGS sequence"/>
</dbReference>
<organism evidence="2 3">
    <name type="scientific">Exserohilum turcicum (strain 28A)</name>
    <name type="common">Northern leaf blight fungus</name>
    <name type="synonym">Setosphaeria turcica</name>
    <dbReference type="NCBI Taxonomy" id="671987"/>
    <lineage>
        <taxon>Eukaryota</taxon>
        <taxon>Fungi</taxon>
        <taxon>Dikarya</taxon>
        <taxon>Ascomycota</taxon>
        <taxon>Pezizomycotina</taxon>
        <taxon>Dothideomycetes</taxon>
        <taxon>Pleosporomycetidae</taxon>
        <taxon>Pleosporales</taxon>
        <taxon>Pleosporineae</taxon>
        <taxon>Pleosporaceae</taxon>
        <taxon>Exserohilum</taxon>
    </lineage>
</organism>
<dbReference type="GeneID" id="19403784"/>
<feature type="compositionally biased region" description="Low complexity" evidence="1">
    <location>
        <begin position="130"/>
        <end position="147"/>
    </location>
</feature>
<reference evidence="2 3" key="1">
    <citation type="journal article" date="2012" name="PLoS Pathog.">
        <title>Diverse lifestyles and strategies of plant pathogenesis encoded in the genomes of eighteen Dothideomycetes fungi.</title>
        <authorList>
            <person name="Ohm R.A."/>
            <person name="Feau N."/>
            <person name="Henrissat B."/>
            <person name="Schoch C.L."/>
            <person name="Horwitz B.A."/>
            <person name="Barry K.W."/>
            <person name="Condon B.J."/>
            <person name="Copeland A.C."/>
            <person name="Dhillon B."/>
            <person name="Glaser F."/>
            <person name="Hesse C.N."/>
            <person name="Kosti I."/>
            <person name="LaButti K."/>
            <person name="Lindquist E.A."/>
            <person name="Lucas S."/>
            <person name="Salamov A.A."/>
            <person name="Bradshaw R.E."/>
            <person name="Ciuffetti L."/>
            <person name="Hamelin R.C."/>
            <person name="Kema G.H.J."/>
            <person name="Lawrence C."/>
            <person name="Scott J.A."/>
            <person name="Spatafora J.W."/>
            <person name="Turgeon B.G."/>
            <person name="de Wit P.J.G.M."/>
            <person name="Zhong S."/>
            <person name="Goodwin S.B."/>
            <person name="Grigoriev I.V."/>
        </authorList>
    </citation>
    <scope>NUCLEOTIDE SEQUENCE [LARGE SCALE GENOMIC DNA]</scope>
    <source>
        <strain evidence="3">28A</strain>
    </source>
</reference>
<sequence>MRNGATARPALAVGQGWTACIRLHFSLLRRRPKTMAVALSQPRRRRHSMPWCCDTADAAGPVLCPRLTPTLATTTATATATSNTGTSSPPPKLRGPWGRRRLLWAVATDSPQVASQQGQTATVRNLPAVAGPSSSSSSPQKQAGSQANSAQAMANWLPSDGGLCALRARPPVQASP</sequence>
<feature type="compositionally biased region" description="Low complexity" evidence="1">
    <location>
        <begin position="75"/>
        <end position="87"/>
    </location>
</feature>
<keyword evidence="3" id="KW-1185">Reference proteome</keyword>
<gene>
    <name evidence="2" type="ORF">SETTUDRAFT_33504</name>
</gene>